<evidence type="ECO:0000313" key="2">
    <source>
        <dbReference type="EMBL" id="RHY27672.1"/>
    </source>
</evidence>
<feature type="transmembrane region" description="Helical" evidence="1">
    <location>
        <begin position="139"/>
        <end position="158"/>
    </location>
</feature>
<gene>
    <name evidence="2" type="ORF">DYB32_006626</name>
</gene>
<name>A0A3R6Z1P7_9STRA</name>
<reference evidence="2 3" key="1">
    <citation type="submission" date="2018-08" db="EMBL/GenBank/DDBJ databases">
        <title>Aphanomyces genome sequencing and annotation.</title>
        <authorList>
            <person name="Minardi D."/>
            <person name="Oidtmann B."/>
            <person name="Van Der Giezen M."/>
            <person name="Studholme D.J."/>
        </authorList>
    </citation>
    <scope>NUCLEOTIDE SEQUENCE [LARGE SCALE GENOMIC DNA]</scope>
    <source>
        <strain evidence="2 3">NJM0002</strain>
    </source>
</reference>
<evidence type="ECO:0000313" key="3">
    <source>
        <dbReference type="Proteomes" id="UP000285060"/>
    </source>
</evidence>
<comment type="caution">
    <text evidence="2">The sequence shown here is derived from an EMBL/GenBank/DDBJ whole genome shotgun (WGS) entry which is preliminary data.</text>
</comment>
<protein>
    <submittedName>
        <fullName evidence="2">Uncharacterized protein</fullName>
    </submittedName>
</protein>
<evidence type="ECO:0000256" key="1">
    <source>
        <dbReference type="SAM" id="Phobius"/>
    </source>
</evidence>
<dbReference type="Proteomes" id="UP000285060">
    <property type="component" value="Unassembled WGS sequence"/>
</dbReference>
<feature type="transmembrane region" description="Helical" evidence="1">
    <location>
        <begin position="35"/>
        <end position="54"/>
    </location>
</feature>
<accession>A0A3R6Z1P7</accession>
<keyword evidence="1" id="KW-0812">Transmembrane</keyword>
<keyword evidence="1" id="KW-0472">Membrane</keyword>
<proteinExistence type="predicted"/>
<dbReference type="AlphaFoldDB" id="A0A3R6Z1P7"/>
<organism evidence="2 3">
    <name type="scientific">Aphanomyces invadans</name>
    <dbReference type="NCBI Taxonomy" id="157072"/>
    <lineage>
        <taxon>Eukaryota</taxon>
        <taxon>Sar</taxon>
        <taxon>Stramenopiles</taxon>
        <taxon>Oomycota</taxon>
        <taxon>Saprolegniomycetes</taxon>
        <taxon>Saprolegniales</taxon>
        <taxon>Verrucalvaceae</taxon>
        <taxon>Aphanomyces</taxon>
    </lineage>
</organism>
<sequence length="535" mass="60611">MVFLLSSPVNAFANGGRPYSIDVYIGSVSQGSWTIVYFLIPLYLSLVATIFNAFAPANLEVLLSCPIFVSRHILPIQVTSVLPIRYVELYPTVRAVSLVMNGLLLFSTLDVMLQDHIRCESLFDNWMHGFRWHVWRHQYVRISCFWLVFTGLVAYAAIGLPHVHAAMTDWFFQHVSTDVYFMESWRALFSGAQLNYTPLHYGQMVAAATLQVVSMVNTTQLDALACGALCFHGPLPAHGTPASVKRGACRLHWNMLLGCCVLGKANDMPFFTVADVVPTLGRYFSWPAEDKFPAVCLVVYVVFLCIRMIANEDSGFVVSSQMQGVKEQNYRRQLDHSSDKCYLVLEYPYETLGMVMFLRLYWIVRLVRNHSGFYGQRVDFIGSLNNVSTDSPLWHFRAIFYHHPDFVPRTVAGRVITVLGGIVGGVIVRQSILLLVMTDVNTEKVLHVVRYKRWQRRRLDASVNLIAAAWKLSKQRRNHPSKVADGDTNRLLYKYMQEVRELRLGAVTEGENTVAMGTLLDSATDEAELGAWWLT</sequence>
<keyword evidence="3" id="KW-1185">Reference proteome</keyword>
<dbReference type="VEuPathDB" id="FungiDB:H310_10095"/>
<keyword evidence="1" id="KW-1133">Transmembrane helix</keyword>
<dbReference type="EMBL" id="QUSY01000728">
    <property type="protein sequence ID" value="RHY27672.1"/>
    <property type="molecule type" value="Genomic_DNA"/>
</dbReference>